<dbReference type="SMART" id="SM00401">
    <property type="entry name" value="ZnF_GATA"/>
    <property type="match status" value="1"/>
</dbReference>
<gene>
    <name evidence="4" type="ORF">MCHLO_05553</name>
</gene>
<dbReference type="InterPro" id="IPR000679">
    <property type="entry name" value="Znf_GATA"/>
</dbReference>
<dbReference type="EMBL" id="DF844271">
    <property type="protein sequence ID" value="GAT48120.1"/>
    <property type="molecule type" value="Genomic_DNA"/>
</dbReference>
<keyword evidence="5" id="KW-1185">Reference proteome</keyword>
<dbReference type="PANTHER" id="PTHR46177">
    <property type="entry name" value="INTEGRASE CATALYTIC DOMAIN-CONTAINING PROTEIN"/>
    <property type="match status" value="1"/>
</dbReference>
<evidence type="ECO:0000313" key="5">
    <source>
        <dbReference type="Proteomes" id="UP000815677"/>
    </source>
</evidence>
<dbReference type="PROSITE" id="PS50114">
    <property type="entry name" value="GATA_ZN_FINGER_2"/>
    <property type="match status" value="1"/>
</dbReference>
<keyword evidence="1" id="KW-0862">Zinc</keyword>
<feature type="compositionally biased region" description="Low complexity" evidence="2">
    <location>
        <begin position="451"/>
        <end position="463"/>
    </location>
</feature>
<dbReference type="Proteomes" id="UP000815677">
    <property type="component" value="Unassembled WGS sequence"/>
</dbReference>
<protein>
    <recommendedName>
        <fullName evidence="3">GATA-type domain-containing protein</fullName>
    </recommendedName>
</protein>
<sequence>MVNPTGKNGHPEQTPPDDDTLKAALLKYARAKMTREQQITALQKDFGYSIRLNTLRNVKDRLGIKASVRTQKLSRDAVTKAVVDVVEKDPAQSHGPDFVQDQLRLKMLFAPRDLIRDVMIERYPDGFDVRFPGKKNRRVIRVPLRASGPFYEVSGDGHEKLSPSALRMGGVGFSIYGYKDKYSDSVLFLRVYPDVRSAGAGGHIFLDFVEETGCAGIFLILSGLLSQVFGTDVPIQMTTDKGSEVGWMYAFMAALREVYAPDIDPSLYPFHVLIKSIHNTIIEGFWRHLKDKLGLNLKDFLLRGKTQHLYNPHNPLHEPLFYWIFAPLIQEELDEFADWWNHHRVRHQHEKIMPSGHVPAHALEYPDLFGALDCRIRVPAEAVEELRAQITAEEGPKSQFQAWPGLTGDFNVRASRIFFELATEKLRFQILKACPRAATTLVIPPHFSLPLSSPTTGSLPTPGEYATPASTADPPAGTNLRAQAHVVAKCPVCEHTDPPEWRTGPVSNMRVCNACAKYEQRTGTQRPRKIEHDRRARTQAGAKR</sequence>
<dbReference type="InterPro" id="IPR058913">
    <property type="entry name" value="Integrase_dom_put"/>
</dbReference>
<dbReference type="Pfam" id="PF24764">
    <property type="entry name" value="rva_4"/>
    <property type="match status" value="1"/>
</dbReference>
<feature type="region of interest" description="Disordered" evidence="2">
    <location>
        <begin position="451"/>
        <end position="477"/>
    </location>
</feature>
<evidence type="ECO:0000256" key="1">
    <source>
        <dbReference type="PROSITE-ProRule" id="PRU00094"/>
    </source>
</evidence>
<evidence type="ECO:0000259" key="3">
    <source>
        <dbReference type="PROSITE" id="PS50114"/>
    </source>
</evidence>
<feature type="domain" description="GATA-type" evidence="3">
    <location>
        <begin position="489"/>
        <end position="539"/>
    </location>
</feature>
<dbReference type="InterPro" id="IPR013088">
    <property type="entry name" value="Znf_NHR/GATA"/>
</dbReference>
<dbReference type="PANTHER" id="PTHR46177:SF1">
    <property type="entry name" value="INTEGRASE CATALYTIC DOMAIN-CONTAINING PROTEIN"/>
    <property type="match status" value="1"/>
</dbReference>
<evidence type="ECO:0000313" key="4">
    <source>
        <dbReference type="EMBL" id="GAT48120.1"/>
    </source>
</evidence>
<keyword evidence="1" id="KW-0863">Zinc-finger</keyword>
<dbReference type="SUPFAM" id="SSF57716">
    <property type="entry name" value="Glucocorticoid receptor-like (DNA-binding domain)"/>
    <property type="match status" value="1"/>
</dbReference>
<accession>A0ABQ0LAV2</accession>
<name>A0ABQ0LAV2_MYCCL</name>
<proteinExistence type="predicted"/>
<keyword evidence="1" id="KW-0479">Metal-binding</keyword>
<reference evidence="4" key="1">
    <citation type="submission" date="2014-09" db="EMBL/GenBank/DDBJ databases">
        <title>Genome sequence of the luminous mushroom Mycena chlorophos for searching fungal bioluminescence genes.</title>
        <authorList>
            <person name="Tanaka Y."/>
            <person name="Kasuga D."/>
            <person name="Oba Y."/>
            <person name="Hase S."/>
            <person name="Sato K."/>
            <person name="Oba Y."/>
            <person name="Sakakibara Y."/>
        </authorList>
    </citation>
    <scope>NUCLEOTIDE SEQUENCE</scope>
</reference>
<feature type="region of interest" description="Disordered" evidence="2">
    <location>
        <begin position="520"/>
        <end position="544"/>
    </location>
</feature>
<evidence type="ECO:0000256" key="2">
    <source>
        <dbReference type="SAM" id="MobiDB-lite"/>
    </source>
</evidence>
<organism evidence="4 5">
    <name type="scientific">Mycena chlorophos</name>
    <name type="common">Agaric fungus</name>
    <name type="synonym">Agaricus chlorophos</name>
    <dbReference type="NCBI Taxonomy" id="658473"/>
    <lineage>
        <taxon>Eukaryota</taxon>
        <taxon>Fungi</taxon>
        <taxon>Dikarya</taxon>
        <taxon>Basidiomycota</taxon>
        <taxon>Agaricomycotina</taxon>
        <taxon>Agaricomycetes</taxon>
        <taxon>Agaricomycetidae</taxon>
        <taxon>Agaricales</taxon>
        <taxon>Marasmiineae</taxon>
        <taxon>Mycenaceae</taxon>
        <taxon>Mycena</taxon>
    </lineage>
</organism>
<dbReference type="Gene3D" id="3.30.50.10">
    <property type="entry name" value="Erythroid Transcription Factor GATA-1, subunit A"/>
    <property type="match status" value="1"/>
</dbReference>